<name>A0A1X7PH06_9HYPH</name>
<dbReference type="AlphaFoldDB" id="A0A1X7PH06"/>
<gene>
    <name evidence="1" type="ORF">SAMN02982922_4024</name>
</gene>
<dbReference type="RefSeq" id="WP_085465761.1">
    <property type="nucleotide sequence ID" value="NZ_FXBL01000004.1"/>
</dbReference>
<sequence>MQSRYQVRIRHTEHLHAFALRLNATRGASSDRFTNRDEVGARRAVANGRMAVTRERQPMPAAGSSE</sequence>
<dbReference type="EMBL" id="FXBL01000004">
    <property type="protein sequence ID" value="SMH49823.1"/>
    <property type="molecule type" value="Genomic_DNA"/>
</dbReference>
<evidence type="ECO:0000313" key="1">
    <source>
        <dbReference type="EMBL" id="SMH49823.1"/>
    </source>
</evidence>
<accession>A0A1X7PH06</accession>
<evidence type="ECO:0000313" key="2">
    <source>
        <dbReference type="Proteomes" id="UP000193083"/>
    </source>
</evidence>
<organism evidence="1 2">
    <name type="scientific">Mesorhizobium australicum</name>
    <dbReference type="NCBI Taxonomy" id="536018"/>
    <lineage>
        <taxon>Bacteria</taxon>
        <taxon>Pseudomonadati</taxon>
        <taxon>Pseudomonadota</taxon>
        <taxon>Alphaproteobacteria</taxon>
        <taxon>Hyphomicrobiales</taxon>
        <taxon>Phyllobacteriaceae</taxon>
        <taxon>Mesorhizobium</taxon>
    </lineage>
</organism>
<protein>
    <submittedName>
        <fullName evidence="1">Uncharacterized protein</fullName>
    </submittedName>
</protein>
<keyword evidence="2" id="KW-1185">Reference proteome</keyword>
<reference evidence="1 2" key="1">
    <citation type="submission" date="2017-04" db="EMBL/GenBank/DDBJ databases">
        <authorList>
            <person name="Afonso C.L."/>
            <person name="Miller P.J."/>
            <person name="Scott M.A."/>
            <person name="Spackman E."/>
            <person name="Goraichik I."/>
            <person name="Dimitrov K.M."/>
            <person name="Suarez D.L."/>
            <person name="Swayne D.E."/>
        </authorList>
    </citation>
    <scope>NUCLEOTIDE SEQUENCE [LARGE SCALE GENOMIC DNA]</scope>
    <source>
        <strain evidence="1 2">B5P</strain>
    </source>
</reference>
<dbReference type="Proteomes" id="UP000193083">
    <property type="component" value="Unassembled WGS sequence"/>
</dbReference>
<proteinExistence type="predicted"/>